<reference evidence="1 2" key="1">
    <citation type="submission" date="2024-12" db="EMBL/GenBank/DDBJ databases">
        <title>The unique morphological basis and parallel evolutionary history of personate flowers in Penstemon.</title>
        <authorList>
            <person name="Depatie T.H."/>
            <person name="Wessinger C.A."/>
        </authorList>
    </citation>
    <scope>NUCLEOTIDE SEQUENCE [LARGE SCALE GENOMIC DNA]</scope>
    <source>
        <strain evidence="1">WTNN_2</strain>
        <tissue evidence="1">Leaf</tissue>
    </source>
</reference>
<sequence>MNSNWFEILLSMPFLKIINMVATHSDKFNLQMQECAI</sequence>
<proteinExistence type="predicted"/>
<evidence type="ECO:0000313" key="1">
    <source>
        <dbReference type="EMBL" id="KAL3844433.1"/>
    </source>
</evidence>
<accession>A0ABD3U794</accession>
<evidence type="ECO:0000313" key="2">
    <source>
        <dbReference type="Proteomes" id="UP001634393"/>
    </source>
</evidence>
<organism evidence="1 2">
    <name type="scientific">Penstemon smallii</name>
    <dbReference type="NCBI Taxonomy" id="265156"/>
    <lineage>
        <taxon>Eukaryota</taxon>
        <taxon>Viridiplantae</taxon>
        <taxon>Streptophyta</taxon>
        <taxon>Embryophyta</taxon>
        <taxon>Tracheophyta</taxon>
        <taxon>Spermatophyta</taxon>
        <taxon>Magnoliopsida</taxon>
        <taxon>eudicotyledons</taxon>
        <taxon>Gunneridae</taxon>
        <taxon>Pentapetalae</taxon>
        <taxon>asterids</taxon>
        <taxon>lamiids</taxon>
        <taxon>Lamiales</taxon>
        <taxon>Plantaginaceae</taxon>
        <taxon>Cheloneae</taxon>
        <taxon>Penstemon</taxon>
    </lineage>
</organism>
<dbReference type="AlphaFoldDB" id="A0ABD3U794"/>
<gene>
    <name evidence="1" type="ORF">ACJIZ3_001836</name>
</gene>
<comment type="caution">
    <text evidence="1">The sequence shown here is derived from an EMBL/GenBank/DDBJ whole genome shotgun (WGS) entry which is preliminary data.</text>
</comment>
<name>A0ABD3U794_9LAMI</name>
<protein>
    <submittedName>
        <fullName evidence="1">Uncharacterized protein</fullName>
    </submittedName>
</protein>
<dbReference type="EMBL" id="JBJXBP010000002">
    <property type="protein sequence ID" value="KAL3844433.1"/>
    <property type="molecule type" value="Genomic_DNA"/>
</dbReference>
<dbReference type="Proteomes" id="UP001634393">
    <property type="component" value="Unassembled WGS sequence"/>
</dbReference>
<keyword evidence="2" id="KW-1185">Reference proteome</keyword>